<feature type="chain" id="PRO_5047217381" description="DUF4352 domain-containing protein" evidence="1">
    <location>
        <begin position="20"/>
        <end position="120"/>
    </location>
</feature>
<keyword evidence="3" id="KW-1185">Reference proteome</keyword>
<accession>A0ABT7XMG6</accession>
<gene>
    <name evidence="2" type="ORF">QU481_08750</name>
</gene>
<dbReference type="Proteomes" id="UP001168540">
    <property type="component" value="Unassembled WGS sequence"/>
</dbReference>
<dbReference type="EMBL" id="JAUEDK010000012">
    <property type="protein sequence ID" value="MDN0074983.1"/>
    <property type="molecule type" value="Genomic_DNA"/>
</dbReference>
<sequence>MKPLLFAVCLSLAAGIAHAAPPARPDVVPLKVHKLEEPEPGKVIVHIVLINTASQPRSLDKLKLYGRDDLGRRLTPGQMDRELTQGTLAPGARLSGEVGFVLERGRRLDSVEIGAWPAAS</sequence>
<dbReference type="RefSeq" id="WP_289829574.1">
    <property type="nucleotide sequence ID" value="NZ_JAUEDK010000012.1"/>
</dbReference>
<comment type="caution">
    <text evidence="2">The sequence shown here is derived from an EMBL/GenBank/DDBJ whole genome shotgun (WGS) entry which is preliminary data.</text>
</comment>
<evidence type="ECO:0000256" key="1">
    <source>
        <dbReference type="SAM" id="SignalP"/>
    </source>
</evidence>
<proteinExistence type="predicted"/>
<protein>
    <recommendedName>
        <fullName evidence="4">DUF4352 domain-containing protein</fullName>
    </recommendedName>
</protein>
<feature type="signal peptide" evidence="1">
    <location>
        <begin position="1"/>
        <end position="19"/>
    </location>
</feature>
<reference evidence="2" key="1">
    <citation type="submission" date="2023-06" db="EMBL/GenBank/DDBJ databases">
        <authorList>
            <person name="Zhang S."/>
        </authorList>
    </citation>
    <scope>NUCLEOTIDE SEQUENCE</scope>
    <source>
        <strain evidence="2">SG2303</strain>
    </source>
</reference>
<evidence type="ECO:0008006" key="4">
    <source>
        <dbReference type="Google" id="ProtNLM"/>
    </source>
</evidence>
<organism evidence="2 3">
    <name type="scientific">Crenobacter oryzisoli</name>
    <dbReference type="NCBI Taxonomy" id="3056844"/>
    <lineage>
        <taxon>Bacteria</taxon>
        <taxon>Pseudomonadati</taxon>
        <taxon>Pseudomonadota</taxon>
        <taxon>Betaproteobacteria</taxon>
        <taxon>Neisseriales</taxon>
        <taxon>Neisseriaceae</taxon>
        <taxon>Crenobacter</taxon>
    </lineage>
</organism>
<evidence type="ECO:0000313" key="2">
    <source>
        <dbReference type="EMBL" id="MDN0074983.1"/>
    </source>
</evidence>
<evidence type="ECO:0000313" key="3">
    <source>
        <dbReference type="Proteomes" id="UP001168540"/>
    </source>
</evidence>
<keyword evidence="1" id="KW-0732">Signal</keyword>
<name>A0ABT7XMG6_9NEIS</name>